<evidence type="ECO:0000313" key="7">
    <source>
        <dbReference type="Proteomes" id="UP000184608"/>
    </source>
</evidence>
<evidence type="ECO:0000256" key="4">
    <source>
        <dbReference type="SAM" id="Phobius"/>
    </source>
</evidence>
<keyword evidence="4" id="KW-1133">Transmembrane helix</keyword>
<dbReference type="SUPFAM" id="SSF55073">
    <property type="entry name" value="Nucleotide cyclase"/>
    <property type="match status" value="1"/>
</dbReference>
<sequence length="445" mass="51736">MSLSRKISTLFIVLLSFLLIVIIYSIYKLRLIENEMNEVAYIDIPLNQIMSEVEMIQLERHILFEQFKLKEKLPKEKKTPHQEFVYQKQQLKLLLDKAVNVIAENLVNHKIRFERHEHQHLLEVIEAYHVQSDRFEKKLAEAISHESIPSAERYQLEETSTQLESAVNSILQQLDEMTFEAGRYAEKHEQEFLFVNTALGVCALLLGLFLTIYTIYIFRQRINKIQDGIQNMDFSIEQGYPALGKEIFQVDGPGDELSELEQELMLLMQRLTKEITNREQVEKQLLQMVTQDKLTGAFNRHKWDEQVLLHLDLARRGSFFSLILLDIDYFKQINDEYGHQVGDQVLQNLVHRLSTGLRKTDMLFRLGGEEFAILLPVQEASSACMLAERLRILVCQDSDEGLPSYTVSIGVTSYQEEDTEESVFQRADKALYQAKSSGRNQICQI</sequence>
<evidence type="ECO:0000259" key="5">
    <source>
        <dbReference type="PROSITE" id="PS50887"/>
    </source>
</evidence>
<feature type="transmembrane region" description="Helical" evidence="4">
    <location>
        <begin position="193"/>
        <end position="216"/>
    </location>
</feature>
<dbReference type="GO" id="GO:0052621">
    <property type="term" value="F:diguanylate cyclase activity"/>
    <property type="evidence" value="ECO:0007669"/>
    <property type="project" value="UniProtKB-EC"/>
</dbReference>
<feature type="domain" description="GGDEF" evidence="5">
    <location>
        <begin position="318"/>
        <end position="445"/>
    </location>
</feature>
<feature type="transmembrane region" description="Helical" evidence="4">
    <location>
        <begin position="6"/>
        <end position="27"/>
    </location>
</feature>
<dbReference type="EMBL" id="FQXZ01000006">
    <property type="protein sequence ID" value="SHH79304.1"/>
    <property type="molecule type" value="Genomic_DNA"/>
</dbReference>
<protein>
    <recommendedName>
        <fullName evidence="2">diguanylate cyclase</fullName>
        <ecNumber evidence="2">2.7.7.65</ecNumber>
    </recommendedName>
</protein>
<evidence type="ECO:0000256" key="1">
    <source>
        <dbReference type="ARBA" id="ARBA00001946"/>
    </source>
</evidence>
<gene>
    <name evidence="6" type="primary">ydaM_3</name>
    <name evidence="6" type="ORF">VA7868_00524</name>
</gene>
<dbReference type="EC" id="2.7.7.65" evidence="2"/>
<dbReference type="InterPro" id="IPR000160">
    <property type="entry name" value="GGDEF_dom"/>
</dbReference>
<dbReference type="AlphaFoldDB" id="A0A1M5VWC6"/>
<dbReference type="CDD" id="cd01949">
    <property type="entry name" value="GGDEF"/>
    <property type="match status" value="1"/>
</dbReference>
<dbReference type="InterPro" id="IPR050469">
    <property type="entry name" value="Diguanylate_Cyclase"/>
</dbReference>
<comment type="catalytic activity">
    <reaction evidence="3">
        <text>2 GTP = 3',3'-c-di-GMP + 2 diphosphate</text>
        <dbReference type="Rhea" id="RHEA:24898"/>
        <dbReference type="ChEBI" id="CHEBI:33019"/>
        <dbReference type="ChEBI" id="CHEBI:37565"/>
        <dbReference type="ChEBI" id="CHEBI:58805"/>
        <dbReference type="EC" id="2.7.7.65"/>
    </reaction>
</comment>
<dbReference type="PANTHER" id="PTHR45138:SF9">
    <property type="entry name" value="DIGUANYLATE CYCLASE DGCM-RELATED"/>
    <property type="match status" value="1"/>
</dbReference>
<dbReference type="FunFam" id="3.30.70.270:FF:000001">
    <property type="entry name" value="Diguanylate cyclase domain protein"/>
    <property type="match status" value="1"/>
</dbReference>
<keyword evidence="4" id="KW-0472">Membrane</keyword>
<dbReference type="STRING" id="1216006.VA7868_00524"/>
<proteinExistence type="predicted"/>
<dbReference type="Proteomes" id="UP000184608">
    <property type="component" value="Unassembled WGS sequence"/>
</dbReference>
<dbReference type="Gene3D" id="3.30.70.270">
    <property type="match status" value="1"/>
</dbReference>
<reference evidence="6 7" key="1">
    <citation type="submission" date="2016-11" db="EMBL/GenBank/DDBJ databases">
        <authorList>
            <person name="Jaros S."/>
            <person name="Januszkiewicz K."/>
            <person name="Wedrychowicz H."/>
        </authorList>
    </citation>
    <scope>NUCLEOTIDE SEQUENCE [LARGE SCALE GENOMIC DNA]</scope>
    <source>
        <strain evidence="6 7">CECT 7868</strain>
    </source>
</reference>
<organism evidence="6 7">
    <name type="scientific">Vibrio aerogenes CECT 7868</name>
    <dbReference type="NCBI Taxonomy" id="1216006"/>
    <lineage>
        <taxon>Bacteria</taxon>
        <taxon>Pseudomonadati</taxon>
        <taxon>Pseudomonadota</taxon>
        <taxon>Gammaproteobacteria</taxon>
        <taxon>Vibrionales</taxon>
        <taxon>Vibrionaceae</taxon>
        <taxon>Vibrio</taxon>
    </lineage>
</organism>
<dbReference type="InterPro" id="IPR029787">
    <property type="entry name" value="Nucleotide_cyclase"/>
</dbReference>
<keyword evidence="6" id="KW-0548">Nucleotidyltransferase</keyword>
<comment type="cofactor">
    <cofactor evidence="1">
        <name>Mg(2+)</name>
        <dbReference type="ChEBI" id="CHEBI:18420"/>
    </cofactor>
</comment>
<accession>A0A1M5VWC6</accession>
<dbReference type="GO" id="GO:1902201">
    <property type="term" value="P:negative regulation of bacterial-type flagellum-dependent cell motility"/>
    <property type="evidence" value="ECO:0007669"/>
    <property type="project" value="TreeGrafter"/>
</dbReference>
<name>A0A1M5VWC6_9VIBR</name>
<dbReference type="InterPro" id="IPR043128">
    <property type="entry name" value="Rev_trsase/Diguanyl_cyclase"/>
</dbReference>
<dbReference type="NCBIfam" id="TIGR00254">
    <property type="entry name" value="GGDEF"/>
    <property type="match status" value="1"/>
</dbReference>
<keyword evidence="6" id="KW-0808">Transferase</keyword>
<evidence type="ECO:0000313" key="6">
    <source>
        <dbReference type="EMBL" id="SHH79304.1"/>
    </source>
</evidence>
<dbReference type="PANTHER" id="PTHR45138">
    <property type="entry name" value="REGULATORY COMPONENTS OF SENSORY TRANSDUCTION SYSTEM"/>
    <property type="match status" value="1"/>
</dbReference>
<dbReference type="Pfam" id="PF00990">
    <property type="entry name" value="GGDEF"/>
    <property type="match status" value="1"/>
</dbReference>
<dbReference type="GO" id="GO:0005886">
    <property type="term" value="C:plasma membrane"/>
    <property type="evidence" value="ECO:0007669"/>
    <property type="project" value="TreeGrafter"/>
</dbReference>
<keyword evidence="4" id="KW-0812">Transmembrane</keyword>
<dbReference type="PROSITE" id="PS50887">
    <property type="entry name" value="GGDEF"/>
    <property type="match status" value="1"/>
</dbReference>
<dbReference type="SMART" id="SM00267">
    <property type="entry name" value="GGDEF"/>
    <property type="match status" value="1"/>
</dbReference>
<evidence type="ECO:0000256" key="3">
    <source>
        <dbReference type="ARBA" id="ARBA00034247"/>
    </source>
</evidence>
<dbReference type="GO" id="GO:0043709">
    <property type="term" value="P:cell adhesion involved in single-species biofilm formation"/>
    <property type="evidence" value="ECO:0007669"/>
    <property type="project" value="TreeGrafter"/>
</dbReference>
<evidence type="ECO:0000256" key="2">
    <source>
        <dbReference type="ARBA" id="ARBA00012528"/>
    </source>
</evidence>
<keyword evidence="7" id="KW-1185">Reference proteome</keyword>